<dbReference type="InterPro" id="IPR001245">
    <property type="entry name" value="Ser-Thr/Tyr_kinase_cat_dom"/>
</dbReference>
<reference evidence="16 17" key="1">
    <citation type="submission" date="2025-04" db="UniProtKB">
        <authorList>
            <consortium name="RefSeq"/>
        </authorList>
    </citation>
    <scope>IDENTIFICATION</scope>
</reference>
<keyword evidence="3 13" id="KW-0812">Transmembrane</keyword>
<keyword evidence="7 11" id="KW-0067">ATP-binding</keyword>
<dbReference type="RefSeq" id="XP_011095165.1">
    <property type="nucleotide sequence ID" value="XM_011096863.2"/>
</dbReference>
<proteinExistence type="predicted"/>
<feature type="binding site" evidence="11">
    <location>
        <position position="388"/>
    </location>
    <ligand>
        <name>ATP</name>
        <dbReference type="ChEBI" id="CHEBI:30616"/>
    </ligand>
</feature>
<dbReference type="RefSeq" id="XP_011095166.1">
    <property type="nucleotide sequence ID" value="XM_011096864.2"/>
</dbReference>
<name>A0A6I9U771_SESIN</name>
<dbReference type="InterPro" id="IPR032675">
    <property type="entry name" value="LRR_dom_sf"/>
</dbReference>
<keyword evidence="10" id="KW-0325">Glycoprotein</keyword>
<dbReference type="SUPFAM" id="SSF52058">
    <property type="entry name" value="L domain-like"/>
    <property type="match status" value="1"/>
</dbReference>
<dbReference type="InterPro" id="IPR001611">
    <property type="entry name" value="Leu-rich_rpt"/>
</dbReference>
<accession>A0A6I9U771</accession>
<dbReference type="InterPro" id="IPR013210">
    <property type="entry name" value="LRR_N_plant-typ"/>
</dbReference>
<evidence type="ECO:0000256" key="2">
    <source>
        <dbReference type="ARBA" id="ARBA00022614"/>
    </source>
</evidence>
<keyword evidence="9 13" id="KW-0472">Membrane</keyword>
<dbReference type="FunFam" id="3.30.200.20:FF:000307">
    <property type="entry name" value="pollen receptor-like kinase 1"/>
    <property type="match status" value="1"/>
</dbReference>
<dbReference type="PANTHER" id="PTHR48010">
    <property type="entry name" value="OS05G0588300 PROTEIN"/>
    <property type="match status" value="1"/>
</dbReference>
<keyword evidence="15" id="KW-1185">Reference proteome</keyword>
<gene>
    <name evidence="16 17 18" type="primary">LOC105174684</name>
</gene>
<protein>
    <submittedName>
        <fullName evidence="16 17">Probable inactive receptor kinase At5g58300</fullName>
    </submittedName>
</protein>
<keyword evidence="4" id="KW-0732">Signal</keyword>
<evidence type="ECO:0000256" key="10">
    <source>
        <dbReference type="ARBA" id="ARBA00023180"/>
    </source>
</evidence>
<dbReference type="Pfam" id="PF07714">
    <property type="entry name" value="PK_Tyr_Ser-Thr"/>
    <property type="match status" value="1"/>
</dbReference>
<dbReference type="InterPro" id="IPR050994">
    <property type="entry name" value="At_inactive_RLKs"/>
</dbReference>
<evidence type="ECO:0000256" key="4">
    <source>
        <dbReference type="ARBA" id="ARBA00022729"/>
    </source>
</evidence>
<dbReference type="SUPFAM" id="SSF56112">
    <property type="entry name" value="Protein kinase-like (PK-like)"/>
    <property type="match status" value="1"/>
</dbReference>
<dbReference type="FunFam" id="3.80.10.10:FF:000400">
    <property type="entry name" value="Nuclear pore complex protein NUP107"/>
    <property type="match status" value="1"/>
</dbReference>
<evidence type="ECO:0000256" key="5">
    <source>
        <dbReference type="ARBA" id="ARBA00022737"/>
    </source>
</evidence>
<sequence>MMKLLLLLSSSSFYLFFFYLLLAPTITYTIADLKSDTQALLDFASAVAHAPKLNWKNTSSVCSSWVGVSCTSDATRVMALRLPAFGLIGPIPQNTLGRLDALITLSLRSNYLNATLPSDLLSLASLRYINLQHNHFSGHIPSFLSTHLNVIDFSFNSLTGNIPLTIQNLTYLTTLYLQNNSLSGPIPDLNLPKLNQLNFSNNNLNGSVPSHLRTFPASSFTGNSMLCGTPLDNCPSPSPSPFPSPGRSPFSPIIPQSHKAKKSLSTGAIVAIGVGSATVLVALASVMLVCCVKRNRSATDGGLKGKSAFQGPGRRETAKEDFGSGVQEAEKNKLVFFEGSSYNFNLEDLLRASAEVLGKGSYGTTYTAVLEEGTTVVVKRLREVVAGKREFEQQMKAIGRMSHHPNVVPLRAYYYSKDEKLLIYDHVPGGSLSAQLHGNRDSGRILDWDSRVKISLGAAKGVAHIHSTAGGKQTHGNIKSSNVLLTQDFNGCITDFGLTPLMGIIPTIPSRSAGYRAPEVTETRKSTQKSDVYSFGVLLLELLTGKAPTKLVGQDEVVDLPRWVQSVVREEWTAEVFDADLVKYQNIEEEMVQMLQIAMNCVAQVPDARPAMDEVVKMIGKIRPSDSENQSSSEKSMSLSPSL</sequence>
<evidence type="ECO:0000256" key="3">
    <source>
        <dbReference type="ARBA" id="ARBA00022692"/>
    </source>
</evidence>
<dbReference type="Gene3D" id="1.10.510.10">
    <property type="entry name" value="Transferase(Phosphotransferase) domain 1"/>
    <property type="match status" value="1"/>
</dbReference>
<keyword evidence="16 17" id="KW-0675">Receptor</keyword>
<evidence type="ECO:0000313" key="18">
    <source>
        <dbReference type="RefSeq" id="XP_020553265.1"/>
    </source>
</evidence>
<evidence type="ECO:0000256" key="6">
    <source>
        <dbReference type="ARBA" id="ARBA00022741"/>
    </source>
</evidence>
<evidence type="ECO:0000256" key="13">
    <source>
        <dbReference type="SAM" id="Phobius"/>
    </source>
</evidence>
<dbReference type="Gene3D" id="3.30.200.20">
    <property type="entry name" value="Phosphorylase Kinase, domain 1"/>
    <property type="match status" value="1"/>
</dbReference>
<keyword evidence="16 17" id="KW-0418">Kinase</keyword>
<evidence type="ECO:0000256" key="7">
    <source>
        <dbReference type="ARBA" id="ARBA00022840"/>
    </source>
</evidence>
<dbReference type="Proteomes" id="UP000504604">
    <property type="component" value="Linkage group LG11"/>
</dbReference>
<evidence type="ECO:0000313" key="16">
    <source>
        <dbReference type="RefSeq" id="XP_011095165.1"/>
    </source>
</evidence>
<dbReference type="GeneID" id="105174684"/>
<dbReference type="InterPro" id="IPR000719">
    <property type="entry name" value="Prot_kinase_dom"/>
</dbReference>
<feature type="domain" description="Protein kinase" evidence="14">
    <location>
        <begin position="351"/>
        <end position="622"/>
    </location>
</feature>
<feature type="compositionally biased region" description="Low complexity" evidence="12">
    <location>
        <begin position="627"/>
        <end position="643"/>
    </location>
</feature>
<keyword evidence="6 11" id="KW-0547">Nucleotide-binding</keyword>
<dbReference type="InterPro" id="IPR011009">
    <property type="entry name" value="Kinase-like_dom_sf"/>
</dbReference>
<evidence type="ECO:0000313" key="17">
    <source>
        <dbReference type="RefSeq" id="XP_011095166.1"/>
    </source>
</evidence>
<dbReference type="Gene3D" id="3.80.10.10">
    <property type="entry name" value="Ribonuclease Inhibitor"/>
    <property type="match status" value="2"/>
</dbReference>
<keyword evidence="2" id="KW-0433">Leucine-rich repeat</keyword>
<dbReference type="GO" id="GO:0005524">
    <property type="term" value="F:ATP binding"/>
    <property type="evidence" value="ECO:0007669"/>
    <property type="project" value="UniProtKB-UniRule"/>
</dbReference>
<evidence type="ECO:0000256" key="9">
    <source>
        <dbReference type="ARBA" id="ARBA00023136"/>
    </source>
</evidence>
<feature type="transmembrane region" description="Helical" evidence="13">
    <location>
        <begin position="268"/>
        <end position="292"/>
    </location>
</feature>
<dbReference type="PROSITE" id="PS00107">
    <property type="entry name" value="PROTEIN_KINASE_ATP"/>
    <property type="match status" value="1"/>
</dbReference>
<evidence type="ECO:0000313" key="15">
    <source>
        <dbReference type="Proteomes" id="UP000504604"/>
    </source>
</evidence>
<evidence type="ECO:0000259" key="14">
    <source>
        <dbReference type="PROSITE" id="PS50011"/>
    </source>
</evidence>
<dbReference type="GO" id="GO:0016020">
    <property type="term" value="C:membrane"/>
    <property type="evidence" value="ECO:0007669"/>
    <property type="project" value="UniProtKB-SubCell"/>
</dbReference>
<keyword evidence="8 13" id="KW-1133">Transmembrane helix</keyword>
<evidence type="ECO:0000256" key="12">
    <source>
        <dbReference type="SAM" id="MobiDB-lite"/>
    </source>
</evidence>
<dbReference type="CDD" id="cd14066">
    <property type="entry name" value="STKc_IRAK"/>
    <property type="match status" value="1"/>
</dbReference>
<feature type="region of interest" description="Disordered" evidence="12">
    <location>
        <begin position="300"/>
        <end position="324"/>
    </location>
</feature>
<dbReference type="AlphaFoldDB" id="A0A6I9U771"/>
<dbReference type="Pfam" id="PF00560">
    <property type="entry name" value="LRR_1"/>
    <property type="match status" value="3"/>
</dbReference>
<comment type="subcellular location">
    <subcellularLocation>
        <location evidence="1">Membrane</location>
    </subcellularLocation>
</comment>
<dbReference type="GO" id="GO:0004672">
    <property type="term" value="F:protein kinase activity"/>
    <property type="evidence" value="ECO:0007669"/>
    <property type="project" value="InterPro"/>
</dbReference>
<organism evidence="15 16">
    <name type="scientific">Sesamum indicum</name>
    <name type="common">Oriental sesame</name>
    <name type="synonym">Sesamum orientale</name>
    <dbReference type="NCBI Taxonomy" id="4182"/>
    <lineage>
        <taxon>Eukaryota</taxon>
        <taxon>Viridiplantae</taxon>
        <taxon>Streptophyta</taxon>
        <taxon>Embryophyta</taxon>
        <taxon>Tracheophyta</taxon>
        <taxon>Spermatophyta</taxon>
        <taxon>Magnoliopsida</taxon>
        <taxon>eudicotyledons</taxon>
        <taxon>Gunneridae</taxon>
        <taxon>Pentapetalae</taxon>
        <taxon>asterids</taxon>
        <taxon>lamiids</taxon>
        <taxon>Lamiales</taxon>
        <taxon>Pedaliaceae</taxon>
        <taxon>Sesamum</taxon>
    </lineage>
</organism>
<dbReference type="RefSeq" id="XP_020553265.1">
    <property type="nucleotide sequence ID" value="XM_020697606.1"/>
</dbReference>
<dbReference type="OrthoDB" id="69842at2759"/>
<feature type="region of interest" description="Disordered" evidence="12">
    <location>
        <begin position="622"/>
        <end position="643"/>
    </location>
</feature>
<feature type="compositionally biased region" description="Basic and acidic residues" evidence="12">
    <location>
        <begin position="313"/>
        <end position="324"/>
    </location>
</feature>
<dbReference type="KEGG" id="sind:105174684"/>
<evidence type="ECO:0000256" key="8">
    <source>
        <dbReference type="ARBA" id="ARBA00022989"/>
    </source>
</evidence>
<evidence type="ECO:0000256" key="1">
    <source>
        <dbReference type="ARBA" id="ARBA00004370"/>
    </source>
</evidence>
<keyword evidence="16 17" id="KW-0808">Transferase</keyword>
<evidence type="ECO:0000256" key="11">
    <source>
        <dbReference type="PROSITE-ProRule" id="PRU10141"/>
    </source>
</evidence>
<dbReference type="PANTHER" id="PTHR48010:SF59">
    <property type="entry name" value="PROTEIN KINASE DOMAIN-CONTAINING PROTEIN"/>
    <property type="match status" value="1"/>
</dbReference>
<keyword evidence="5" id="KW-0677">Repeat</keyword>
<dbReference type="Pfam" id="PF08263">
    <property type="entry name" value="LRRNT_2"/>
    <property type="match status" value="1"/>
</dbReference>
<dbReference type="FunFam" id="1.10.510.10:FF:000095">
    <property type="entry name" value="protein STRUBBELIG-RECEPTOR FAMILY 8"/>
    <property type="match status" value="1"/>
</dbReference>
<dbReference type="PROSITE" id="PS50011">
    <property type="entry name" value="PROTEIN_KINASE_DOM"/>
    <property type="match status" value="1"/>
</dbReference>
<dbReference type="Pfam" id="PF13855">
    <property type="entry name" value="LRR_8"/>
    <property type="match status" value="1"/>
</dbReference>
<dbReference type="InterPro" id="IPR017441">
    <property type="entry name" value="Protein_kinase_ATP_BS"/>
</dbReference>